<keyword evidence="2" id="KW-1185">Reference proteome</keyword>
<reference evidence="1" key="1">
    <citation type="submission" date="2022-01" db="EMBL/GenBank/DDBJ databases">
        <title>Gordonia xiamenensis sp. nov., isolated from surface seawater in Xiamen.</title>
        <authorList>
            <person name="He Y.F."/>
        </authorList>
    </citation>
    <scope>NUCLEOTIDE SEQUENCE</scope>
    <source>
        <strain evidence="1">GW1C4-4</strain>
    </source>
</reference>
<proteinExistence type="predicted"/>
<name>A0ABS9DHF5_9ACTN</name>
<evidence type="ECO:0000313" key="2">
    <source>
        <dbReference type="Proteomes" id="UP001108089"/>
    </source>
</evidence>
<dbReference type="RefSeq" id="WP_235723277.1">
    <property type="nucleotide sequence ID" value="NZ_JAKGCU010000006.1"/>
</dbReference>
<evidence type="ECO:0000313" key="1">
    <source>
        <dbReference type="EMBL" id="MCF3938533.1"/>
    </source>
</evidence>
<accession>A0ABS9DHF5</accession>
<sequence>MTAAAAGPQRIDGNDVREKLAAGAFTLNDHDVTDAARQLGCTPATGPRGAVSMLGAQIEHAATMSATCARDALAIRLRVSAGGDVALAGVGSGGSGGRVDWKVC</sequence>
<comment type="caution">
    <text evidence="1">The sequence shown here is derived from an EMBL/GenBank/DDBJ whole genome shotgun (WGS) entry which is preliminary data.</text>
</comment>
<dbReference type="Proteomes" id="UP001108089">
    <property type="component" value="Unassembled WGS sequence"/>
</dbReference>
<organism evidence="1 2">
    <name type="scientific">Gordonia tangerina</name>
    <dbReference type="NCBI Taxonomy" id="2911060"/>
    <lineage>
        <taxon>Bacteria</taxon>
        <taxon>Bacillati</taxon>
        <taxon>Actinomycetota</taxon>
        <taxon>Actinomycetes</taxon>
        <taxon>Mycobacteriales</taxon>
        <taxon>Gordoniaceae</taxon>
        <taxon>Gordonia</taxon>
    </lineage>
</organism>
<gene>
    <name evidence="1" type="ORF">L1892_09100</name>
</gene>
<dbReference type="EMBL" id="JAKGCU010000006">
    <property type="protein sequence ID" value="MCF3938533.1"/>
    <property type="molecule type" value="Genomic_DNA"/>
</dbReference>
<protein>
    <submittedName>
        <fullName evidence="1">Uncharacterized protein</fullName>
    </submittedName>
</protein>